<dbReference type="Proteomes" id="UP001162131">
    <property type="component" value="Unassembled WGS sequence"/>
</dbReference>
<dbReference type="Pfam" id="PF06602">
    <property type="entry name" value="Myotub-related"/>
    <property type="match status" value="1"/>
</dbReference>
<evidence type="ECO:0000259" key="5">
    <source>
        <dbReference type="PROSITE" id="PS50002"/>
    </source>
</evidence>
<dbReference type="PANTHER" id="PTHR10807:SF128">
    <property type="entry name" value="PHOSPHATIDYLINOSITOL-3,5-BISPHOSPHATE 3-PHOSPHATASE"/>
    <property type="match status" value="1"/>
</dbReference>
<keyword evidence="1 4" id="KW-0728">SH3 domain</keyword>
<reference evidence="7" key="1">
    <citation type="submission" date="2021-09" db="EMBL/GenBank/DDBJ databases">
        <authorList>
            <consortium name="AG Swart"/>
            <person name="Singh M."/>
            <person name="Singh A."/>
            <person name="Seah K."/>
            <person name="Emmerich C."/>
        </authorList>
    </citation>
    <scope>NUCLEOTIDE SEQUENCE</scope>
    <source>
        <strain evidence="7">ATCC30299</strain>
    </source>
</reference>
<dbReference type="EMBL" id="CAJZBQ010000037">
    <property type="protein sequence ID" value="CAG9325157.1"/>
    <property type="molecule type" value="Genomic_DNA"/>
</dbReference>
<evidence type="ECO:0000313" key="7">
    <source>
        <dbReference type="EMBL" id="CAG9325157.1"/>
    </source>
</evidence>
<feature type="binding site" evidence="3">
    <location>
        <begin position="521"/>
        <end position="527"/>
    </location>
    <ligand>
        <name>substrate</name>
    </ligand>
</feature>
<feature type="domain" description="Myotubularin phosphatase" evidence="6">
    <location>
        <begin position="320"/>
        <end position="671"/>
    </location>
</feature>
<dbReference type="PROSITE" id="PS51339">
    <property type="entry name" value="PPASE_MYOTUBULARIN"/>
    <property type="match status" value="1"/>
</dbReference>
<dbReference type="SUPFAM" id="SSF50044">
    <property type="entry name" value="SH3-domain"/>
    <property type="match status" value="1"/>
</dbReference>
<feature type="active site" description="Phosphocysteine intermediate" evidence="2">
    <location>
        <position position="521"/>
    </location>
</feature>
<evidence type="ECO:0000256" key="3">
    <source>
        <dbReference type="PIRSR" id="PIRSR630564-2"/>
    </source>
</evidence>
<protein>
    <recommendedName>
        <fullName evidence="9">Phosphatidylinositol-3-phosphatase</fullName>
    </recommendedName>
</protein>
<gene>
    <name evidence="7" type="ORF">BSTOLATCC_MIC37903</name>
</gene>
<feature type="binding site" evidence="3">
    <location>
        <begin position="462"/>
        <end position="463"/>
    </location>
    <ligand>
        <name>substrate</name>
    </ligand>
</feature>
<feature type="domain" description="SH3" evidence="5">
    <location>
        <begin position="14"/>
        <end position="73"/>
    </location>
</feature>
<accession>A0AAU9JJB0</accession>
<evidence type="ECO:0008006" key="9">
    <source>
        <dbReference type="Google" id="ProtNLM"/>
    </source>
</evidence>
<dbReference type="InterPro" id="IPR030564">
    <property type="entry name" value="Myotubularin"/>
</dbReference>
<evidence type="ECO:0000256" key="2">
    <source>
        <dbReference type="PIRSR" id="PIRSR630564-1"/>
    </source>
</evidence>
<sequence>MDCIHLQISQISNLKINQAIALSTVRSESITHLPLRKDQQLHILDRRELWSWAMDSSGNKGWVPNTFLKFTETSVTKNNNLSPEFIVDCSLSHDFQSIVFQSSEDQSGKLFSSSSIITFENFSWDDNLLLTLKSQNAVIGQSLHKLSDIQSQTAESDDFSTIVKFSLQKYAIASCEMHIRLSINKPLSKSESIETSLSPKQVQLPAPDLFAGELILDSYPGVASCRCLKLEGMFYLTNYRILFMAPSEYIHFFEVHIYCIDSFESLGNVIKIYAKDSRVIDYIFESPSAVESFNERYTPDYGSSFCFRYYQALEQPRDFGWDVYDPIREFTRLGAFEGGQLKVTHINSDYLMCDSYPTVLIEPSYISTEELISISKFRSRSRIPTVCWYRRGVTLYRSSQPLVGVLSYRCKEDEDLITKCNITYIFDARPKMNAKANKAAGKGYELTAYYPSSTILFLKIHNIHKVQQSFHALNQLYEKEDGFFEALHNSRWLHHLKTLLVAGKAAADYMVYEHANILVHCSDGWDRTSQITSIAQLLLDPFYRTFHGFQVLISKEWLSFGHRFRDRSQKGGSPIFVQFLDAVHQILRQWPREFQFTNKYLLFLADSLYSGLFGTFMSNCEKGSEEFRHHTLSVWSMERDEFISKDYKQTHYEILPILTQVPDLEIWDYFTRWQLY</sequence>
<dbReference type="AlphaFoldDB" id="A0AAU9JJB0"/>
<evidence type="ECO:0000256" key="1">
    <source>
        <dbReference type="ARBA" id="ARBA00022443"/>
    </source>
</evidence>
<evidence type="ECO:0000259" key="6">
    <source>
        <dbReference type="PROSITE" id="PS51339"/>
    </source>
</evidence>
<dbReference type="InterPro" id="IPR016130">
    <property type="entry name" value="Tyr_Pase_AS"/>
</dbReference>
<dbReference type="PANTHER" id="PTHR10807">
    <property type="entry name" value="MYOTUBULARIN-RELATED"/>
    <property type="match status" value="1"/>
</dbReference>
<dbReference type="InterPro" id="IPR036028">
    <property type="entry name" value="SH3-like_dom_sf"/>
</dbReference>
<dbReference type="PROSITE" id="PS50002">
    <property type="entry name" value="SH3"/>
    <property type="match status" value="1"/>
</dbReference>
<comment type="caution">
    <text evidence="7">The sequence shown here is derived from an EMBL/GenBank/DDBJ whole genome shotgun (WGS) entry which is preliminary data.</text>
</comment>
<dbReference type="Pfam" id="PF07653">
    <property type="entry name" value="SH3_2"/>
    <property type="match status" value="1"/>
</dbReference>
<dbReference type="SUPFAM" id="SSF50729">
    <property type="entry name" value="PH domain-like"/>
    <property type="match status" value="1"/>
</dbReference>
<proteinExistence type="predicted"/>
<dbReference type="GO" id="GO:0005737">
    <property type="term" value="C:cytoplasm"/>
    <property type="evidence" value="ECO:0007669"/>
    <property type="project" value="TreeGrafter"/>
</dbReference>
<name>A0AAU9JJB0_9CILI</name>
<dbReference type="Gene3D" id="2.30.30.40">
    <property type="entry name" value="SH3 Domains"/>
    <property type="match status" value="1"/>
</dbReference>
<dbReference type="InterPro" id="IPR001452">
    <property type="entry name" value="SH3_domain"/>
</dbReference>
<keyword evidence="8" id="KW-1185">Reference proteome</keyword>
<dbReference type="SMART" id="SM00326">
    <property type="entry name" value="SH3"/>
    <property type="match status" value="1"/>
</dbReference>
<dbReference type="InterPro" id="IPR010569">
    <property type="entry name" value="Myotubularin-like_Pase_dom"/>
</dbReference>
<organism evidence="7 8">
    <name type="scientific">Blepharisma stoltei</name>
    <dbReference type="NCBI Taxonomy" id="1481888"/>
    <lineage>
        <taxon>Eukaryota</taxon>
        <taxon>Sar</taxon>
        <taxon>Alveolata</taxon>
        <taxon>Ciliophora</taxon>
        <taxon>Postciliodesmatophora</taxon>
        <taxon>Heterotrichea</taxon>
        <taxon>Heterotrichida</taxon>
        <taxon>Blepharismidae</taxon>
        <taxon>Blepharisma</taxon>
    </lineage>
</organism>
<evidence type="ECO:0000313" key="8">
    <source>
        <dbReference type="Proteomes" id="UP001162131"/>
    </source>
</evidence>
<dbReference type="InterPro" id="IPR029021">
    <property type="entry name" value="Prot-tyrosine_phosphatase-like"/>
</dbReference>
<dbReference type="PROSITE" id="PS00383">
    <property type="entry name" value="TYR_PHOSPHATASE_1"/>
    <property type="match status" value="1"/>
</dbReference>
<evidence type="ECO:0000256" key="4">
    <source>
        <dbReference type="PROSITE-ProRule" id="PRU00192"/>
    </source>
</evidence>
<dbReference type="SUPFAM" id="SSF52799">
    <property type="entry name" value="(Phosphotyrosine protein) phosphatases II"/>
    <property type="match status" value="1"/>
</dbReference>